<organism evidence="2 3">
    <name type="scientific">Amycolatopsis minnesotensis</name>
    <dbReference type="NCBI Taxonomy" id="337894"/>
    <lineage>
        <taxon>Bacteria</taxon>
        <taxon>Bacillati</taxon>
        <taxon>Actinomycetota</taxon>
        <taxon>Actinomycetes</taxon>
        <taxon>Pseudonocardiales</taxon>
        <taxon>Pseudonocardiaceae</taxon>
        <taxon>Amycolatopsis</taxon>
    </lineage>
</organism>
<sequence>MAVYVDDFRASALVGGLRARWSHLIADDREELHAFAVRLGLKRSWFQDPVVNGKVPAKPGSRAAENWHYDVTDNKRRQAIELGAQPISWRELPAVIDRRIAATTRKACGVEEATCSPEAPSTSKEAKDVKNEDLARPLEHLDRACNVIRNSPLGFHNAELAMSASRIGRLVVDGHLDEAAARSALLDAADVLVTAEHCNCSRESVADVIDASFGRVLRSSSRGDDR</sequence>
<dbReference type="RefSeq" id="WP_344428957.1">
    <property type="nucleotide sequence ID" value="NZ_BAAANN010000038.1"/>
</dbReference>
<gene>
    <name evidence="2" type="ORF">GCM10009754_70060</name>
</gene>
<evidence type="ECO:0000259" key="1">
    <source>
        <dbReference type="Pfam" id="PF13223"/>
    </source>
</evidence>
<proteinExistence type="predicted"/>
<dbReference type="Proteomes" id="UP001501116">
    <property type="component" value="Unassembled WGS sequence"/>
</dbReference>
<reference evidence="3" key="1">
    <citation type="journal article" date="2019" name="Int. J. Syst. Evol. Microbiol.">
        <title>The Global Catalogue of Microorganisms (GCM) 10K type strain sequencing project: providing services to taxonomists for standard genome sequencing and annotation.</title>
        <authorList>
            <consortium name="The Broad Institute Genomics Platform"/>
            <consortium name="The Broad Institute Genome Sequencing Center for Infectious Disease"/>
            <person name="Wu L."/>
            <person name="Ma J."/>
        </authorList>
    </citation>
    <scope>NUCLEOTIDE SEQUENCE [LARGE SCALE GENOMIC DNA]</scope>
    <source>
        <strain evidence="3">JCM 14545</strain>
    </source>
</reference>
<comment type="caution">
    <text evidence="2">The sequence shown here is derived from an EMBL/GenBank/DDBJ whole genome shotgun (WGS) entry which is preliminary data.</text>
</comment>
<evidence type="ECO:0000313" key="3">
    <source>
        <dbReference type="Proteomes" id="UP001501116"/>
    </source>
</evidence>
<dbReference type="EMBL" id="BAAANN010000038">
    <property type="protein sequence ID" value="GAA1983005.1"/>
    <property type="molecule type" value="Genomic_DNA"/>
</dbReference>
<protein>
    <recommendedName>
        <fullName evidence="1">DUF4031 domain-containing protein</fullName>
    </recommendedName>
</protein>
<dbReference type="Pfam" id="PF13223">
    <property type="entry name" value="DUF4031"/>
    <property type="match status" value="1"/>
</dbReference>
<dbReference type="InterPro" id="IPR025109">
    <property type="entry name" value="DUF4031"/>
</dbReference>
<name>A0ABP5DPT7_9PSEU</name>
<feature type="domain" description="DUF4031" evidence="1">
    <location>
        <begin position="3"/>
        <end position="95"/>
    </location>
</feature>
<accession>A0ABP5DPT7</accession>
<evidence type="ECO:0000313" key="2">
    <source>
        <dbReference type="EMBL" id="GAA1983005.1"/>
    </source>
</evidence>
<keyword evidence="3" id="KW-1185">Reference proteome</keyword>